<dbReference type="Proteomes" id="UP000799766">
    <property type="component" value="Unassembled WGS sequence"/>
</dbReference>
<organism evidence="1 2">
    <name type="scientific">Lineolata rhizophorae</name>
    <dbReference type="NCBI Taxonomy" id="578093"/>
    <lineage>
        <taxon>Eukaryota</taxon>
        <taxon>Fungi</taxon>
        <taxon>Dikarya</taxon>
        <taxon>Ascomycota</taxon>
        <taxon>Pezizomycotina</taxon>
        <taxon>Dothideomycetes</taxon>
        <taxon>Dothideomycetes incertae sedis</taxon>
        <taxon>Lineolatales</taxon>
        <taxon>Lineolataceae</taxon>
        <taxon>Lineolata</taxon>
    </lineage>
</organism>
<protein>
    <submittedName>
        <fullName evidence="1">Uncharacterized protein</fullName>
    </submittedName>
</protein>
<name>A0A6A6NQM1_9PEZI</name>
<accession>A0A6A6NQM1</accession>
<proteinExistence type="predicted"/>
<keyword evidence="2" id="KW-1185">Reference proteome</keyword>
<evidence type="ECO:0000313" key="1">
    <source>
        <dbReference type="EMBL" id="KAF2454110.1"/>
    </source>
</evidence>
<reference evidence="1" key="1">
    <citation type="journal article" date="2020" name="Stud. Mycol.">
        <title>101 Dothideomycetes genomes: a test case for predicting lifestyles and emergence of pathogens.</title>
        <authorList>
            <person name="Haridas S."/>
            <person name="Albert R."/>
            <person name="Binder M."/>
            <person name="Bloem J."/>
            <person name="Labutti K."/>
            <person name="Salamov A."/>
            <person name="Andreopoulos B."/>
            <person name="Baker S."/>
            <person name="Barry K."/>
            <person name="Bills G."/>
            <person name="Bluhm B."/>
            <person name="Cannon C."/>
            <person name="Castanera R."/>
            <person name="Culley D."/>
            <person name="Daum C."/>
            <person name="Ezra D."/>
            <person name="Gonzalez J."/>
            <person name="Henrissat B."/>
            <person name="Kuo A."/>
            <person name="Liang C."/>
            <person name="Lipzen A."/>
            <person name="Lutzoni F."/>
            <person name="Magnuson J."/>
            <person name="Mondo S."/>
            <person name="Nolan M."/>
            <person name="Ohm R."/>
            <person name="Pangilinan J."/>
            <person name="Park H.-J."/>
            <person name="Ramirez L."/>
            <person name="Alfaro M."/>
            <person name="Sun H."/>
            <person name="Tritt A."/>
            <person name="Yoshinaga Y."/>
            <person name="Zwiers L.-H."/>
            <person name="Turgeon B."/>
            <person name="Goodwin S."/>
            <person name="Spatafora J."/>
            <person name="Crous P."/>
            <person name="Grigoriev I."/>
        </authorList>
    </citation>
    <scope>NUCLEOTIDE SEQUENCE</scope>
    <source>
        <strain evidence="1">ATCC 16933</strain>
    </source>
</reference>
<dbReference type="AlphaFoldDB" id="A0A6A6NQM1"/>
<sequence>MSDVEKAVEISRINSTVTIDEIRFHAKETGSPCLPTPSRFPMMTASIFIMTGTGIFPGNQVTVLIPTMTPTKLKYSFSALR</sequence>
<dbReference type="EMBL" id="MU001693">
    <property type="protein sequence ID" value="KAF2454110.1"/>
    <property type="molecule type" value="Genomic_DNA"/>
</dbReference>
<evidence type="ECO:0000313" key="2">
    <source>
        <dbReference type="Proteomes" id="UP000799766"/>
    </source>
</evidence>
<gene>
    <name evidence="1" type="ORF">BDY21DRAFT_381700</name>
</gene>